<evidence type="ECO:0000313" key="4">
    <source>
        <dbReference type="Proteomes" id="UP000271098"/>
    </source>
</evidence>
<feature type="domain" description="RYYR-CCHC" evidence="2">
    <location>
        <begin position="210"/>
        <end position="259"/>
    </location>
</feature>
<feature type="region of interest" description="Disordered" evidence="1">
    <location>
        <begin position="19"/>
        <end position="61"/>
    </location>
</feature>
<organism evidence="5">
    <name type="scientific">Gongylonema pulchrum</name>
    <dbReference type="NCBI Taxonomy" id="637853"/>
    <lineage>
        <taxon>Eukaryota</taxon>
        <taxon>Metazoa</taxon>
        <taxon>Ecdysozoa</taxon>
        <taxon>Nematoda</taxon>
        <taxon>Chromadorea</taxon>
        <taxon>Rhabditida</taxon>
        <taxon>Spirurina</taxon>
        <taxon>Spiruromorpha</taxon>
        <taxon>Spiruroidea</taxon>
        <taxon>Gongylonematidae</taxon>
        <taxon>Gongylonema</taxon>
    </lineage>
</organism>
<dbReference type="Pfam" id="PF23674">
    <property type="entry name" value="RYYR-CCHC"/>
    <property type="match status" value="1"/>
</dbReference>
<reference evidence="3 4" key="2">
    <citation type="submission" date="2018-11" db="EMBL/GenBank/DDBJ databases">
        <authorList>
            <consortium name="Pathogen Informatics"/>
        </authorList>
    </citation>
    <scope>NUCLEOTIDE SEQUENCE [LARGE SCALE GENOMIC DNA]</scope>
</reference>
<feature type="compositionally biased region" description="Acidic residues" evidence="1">
    <location>
        <begin position="48"/>
        <end position="61"/>
    </location>
</feature>
<dbReference type="OrthoDB" id="5793851at2759"/>
<dbReference type="Proteomes" id="UP000271098">
    <property type="component" value="Unassembled WGS sequence"/>
</dbReference>
<dbReference type="AlphaFoldDB" id="A0A183EJ77"/>
<evidence type="ECO:0000313" key="3">
    <source>
        <dbReference type="EMBL" id="VDN37314.1"/>
    </source>
</evidence>
<dbReference type="WBParaSite" id="GPUH_0002104301-mRNA-1">
    <property type="protein sequence ID" value="GPUH_0002104301-mRNA-1"/>
    <property type="gene ID" value="GPUH_0002104301"/>
</dbReference>
<name>A0A183EJ77_9BILA</name>
<keyword evidence="4" id="KW-1185">Reference proteome</keyword>
<proteinExistence type="predicted"/>
<gene>
    <name evidence="3" type="ORF">GPUH_LOCUS21018</name>
</gene>
<evidence type="ECO:0000259" key="2">
    <source>
        <dbReference type="Pfam" id="PF23674"/>
    </source>
</evidence>
<protein>
    <submittedName>
        <fullName evidence="5">HTH_48 domain-containing protein</fullName>
    </submittedName>
</protein>
<dbReference type="InterPro" id="IPR057001">
    <property type="entry name" value="RYYR-CCHC"/>
</dbReference>
<dbReference type="EMBL" id="UYRT01091654">
    <property type="protein sequence ID" value="VDN37314.1"/>
    <property type="molecule type" value="Genomic_DNA"/>
</dbReference>
<evidence type="ECO:0000313" key="5">
    <source>
        <dbReference type="WBParaSite" id="GPUH_0002104301-mRNA-1"/>
    </source>
</evidence>
<sequence>MMAKQSYRDIDVTSKNDKSMLRQFKISMENAKNAAKEPSTSKHSDTQLPDDGEYENDDDDEEQSYIAEAANADNSSRRNPWLWQRPEIRSILGDFISKDITSRAAANRIAEIIGRRVSHSTVLNYANKLLRSMKHGSDDPSSYDIQLEQDAPELSSNLVPCVRYEFVKTSRGSENGLAIHETDGFVRIYRRTSTTGRATHYRCSMCDHLRTSTTGRATHYRCSMCDHLYEKTGHGERPSIKMRGDVICSNPYPAHNPMCVPAREETFRKTQRDLEARQLNACKRSLINFDGKMLKQRL</sequence>
<evidence type="ECO:0000256" key="1">
    <source>
        <dbReference type="SAM" id="MobiDB-lite"/>
    </source>
</evidence>
<accession>A0A183EJ77</accession>
<reference evidence="5" key="1">
    <citation type="submission" date="2016-06" db="UniProtKB">
        <authorList>
            <consortium name="WormBaseParasite"/>
        </authorList>
    </citation>
    <scope>IDENTIFICATION</scope>
</reference>